<proteinExistence type="inferred from homology"/>
<feature type="domain" description="GFO/IDH/MocA-like oxidoreductase" evidence="4">
    <location>
        <begin position="132"/>
        <end position="248"/>
    </location>
</feature>
<evidence type="ECO:0000259" key="3">
    <source>
        <dbReference type="Pfam" id="PF01408"/>
    </source>
</evidence>
<dbReference type="GO" id="GO:0000166">
    <property type="term" value="F:nucleotide binding"/>
    <property type="evidence" value="ECO:0007669"/>
    <property type="project" value="InterPro"/>
</dbReference>
<comment type="caution">
    <text evidence="5">The sequence shown here is derived from an EMBL/GenBank/DDBJ whole genome shotgun (WGS) entry which is preliminary data.</text>
</comment>
<dbReference type="GO" id="GO:0016491">
    <property type="term" value="F:oxidoreductase activity"/>
    <property type="evidence" value="ECO:0007669"/>
    <property type="project" value="UniProtKB-KW"/>
</dbReference>
<dbReference type="SUPFAM" id="SSF55347">
    <property type="entry name" value="Glyceraldehyde-3-phosphate dehydrogenase-like, C-terminal domain"/>
    <property type="match status" value="1"/>
</dbReference>
<dbReference type="EMBL" id="DSVL01000235">
    <property type="protein sequence ID" value="HFH29369.1"/>
    <property type="molecule type" value="Genomic_DNA"/>
</dbReference>
<protein>
    <submittedName>
        <fullName evidence="5">Gfo/Idh/MocA family oxidoreductase</fullName>
    </submittedName>
</protein>
<organism evidence="5">
    <name type="scientific">Gracilinema caldarium</name>
    <dbReference type="NCBI Taxonomy" id="215591"/>
    <lineage>
        <taxon>Bacteria</taxon>
        <taxon>Pseudomonadati</taxon>
        <taxon>Spirochaetota</taxon>
        <taxon>Spirochaetia</taxon>
        <taxon>Spirochaetales</taxon>
        <taxon>Breznakiellaceae</taxon>
        <taxon>Gracilinema</taxon>
    </lineage>
</organism>
<reference evidence="5" key="1">
    <citation type="journal article" date="2020" name="mSystems">
        <title>Genome- and Community-Level Interaction Insights into Carbon Utilization and Element Cycling Functions of Hydrothermarchaeota in Hydrothermal Sediment.</title>
        <authorList>
            <person name="Zhou Z."/>
            <person name="Liu Y."/>
            <person name="Xu W."/>
            <person name="Pan J."/>
            <person name="Luo Z.H."/>
            <person name="Li M."/>
        </authorList>
    </citation>
    <scope>NUCLEOTIDE SEQUENCE [LARGE SCALE GENOMIC DNA]</scope>
    <source>
        <strain evidence="5">SpSt-503</strain>
    </source>
</reference>
<dbReference type="SUPFAM" id="SSF51735">
    <property type="entry name" value="NAD(P)-binding Rossmann-fold domains"/>
    <property type="match status" value="1"/>
</dbReference>
<dbReference type="Pfam" id="PF22725">
    <property type="entry name" value="GFO_IDH_MocA_C3"/>
    <property type="match status" value="1"/>
</dbReference>
<name>A0A7C3EKN2_9SPIR</name>
<dbReference type="InterPro" id="IPR000683">
    <property type="entry name" value="Gfo/Idh/MocA-like_OxRdtase_N"/>
</dbReference>
<dbReference type="Gene3D" id="3.30.360.10">
    <property type="entry name" value="Dihydrodipicolinate Reductase, domain 2"/>
    <property type="match status" value="1"/>
</dbReference>
<feature type="domain" description="Gfo/Idh/MocA-like oxidoreductase N-terminal" evidence="3">
    <location>
        <begin position="5"/>
        <end position="123"/>
    </location>
</feature>
<dbReference type="Pfam" id="PF01408">
    <property type="entry name" value="GFO_IDH_MocA"/>
    <property type="match status" value="1"/>
</dbReference>
<sequence>MDKLKMGVLGCSGHYAKRIAVPILESLLVEPYAIASRDLQKSKDYAKKWGFAKAYGSYEDLLRDPEVDFIYNPLPNHLHLEWIKKVADAGKPMLCEKPLTLTAQEAREAARYCEERQVPLMEAFMYRFHPQWQRTRDLIRAGEIGTPMTTHCVFTYNNRDPRNIRNIADYGGGALLDIGCYAVSSARFVMEKEPERVLCMIQKDPEFKTDILVSGILDFGEGRRSTFTVGTQLFSMQRFDAFGTGGSLSIEVPFNMYGDVSGHIHVATDVGRRMVETEIVDQYLLEFDSFARSLLENREVPTSIHDAINNMAVLDALRTSAETSTWCPVET</sequence>
<dbReference type="AlphaFoldDB" id="A0A7C3EKN2"/>
<keyword evidence="2" id="KW-0560">Oxidoreductase</keyword>
<dbReference type="PANTHER" id="PTHR22604:SF105">
    <property type="entry name" value="TRANS-1,2-DIHYDROBENZENE-1,2-DIOL DEHYDROGENASE"/>
    <property type="match status" value="1"/>
</dbReference>
<evidence type="ECO:0000259" key="4">
    <source>
        <dbReference type="Pfam" id="PF22725"/>
    </source>
</evidence>
<dbReference type="InterPro" id="IPR050984">
    <property type="entry name" value="Gfo/Idh/MocA_domain"/>
</dbReference>
<evidence type="ECO:0000256" key="1">
    <source>
        <dbReference type="ARBA" id="ARBA00010928"/>
    </source>
</evidence>
<comment type="similarity">
    <text evidence="1">Belongs to the Gfo/Idh/MocA family.</text>
</comment>
<dbReference type="InterPro" id="IPR036291">
    <property type="entry name" value="NAD(P)-bd_dom_sf"/>
</dbReference>
<evidence type="ECO:0000256" key="2">
    <source>
        <dbReference type="ARBA" id="ARBA00023002"/>
    </source>
</evidence>
<gene>
    <name evidence="5" type="ORF">ENS59_07635</name>
</gene>
<dbReference type="PANTHER" id="PTHR22604">
    <property type="entry name" value="OXIDOREDUCTASES"/>
    <property type="match status" value="1"/>
</dbReference>
<dbReference type="InterPro" id="IPR055170">
    <property type="entry name" value="GFO_IDH_MocA-like_dom"/>
</dbReference>
<accession>A0A7C3EKN2</accession>
<dbReference type="Gene3D" id="3.40.50.720">
    <property type="entry name" value="NAD(P)-binding Rossmann-like Domain"/>
    <property type="match status" value="1"/>
</dbReference>
<evidence type="ECO:0000313" key="5">
    <source>
        <dbReference type="EMBL" id="HFH29369.1"/>
    </source>
</evidence>